<dbReference type="Proteomes" id="UP000070442">
    <property type="component" value="Unassembled WGS sequence"/>
</dbReference>
<evidence type="ECO:0000313" key="2">
    <source>
        <dbReference type="Proteomes" id="UP000070442"/>
    </source>
</evidence>
<protein>
    <recommendedName>
        <fullName evidence="3">Peptidase C39-like domain-containing protein</fullName>
    </recommendedName>
</protein>
<dbReference type="RefSeq" id="WP_068366917.1">
    <property type="nucleotide sequence ID" value="NZ_CAMYBE010000027.1"/>
</dbReference>
<proteinExistence type="predicted"/>
<reference evidence="2" key="1">
    <citation type="submission" date="2016-01" db="EMBL/GenBank/DDBJ databases">
        <authorList>
            <person name="Mitreva M."/>
            <person name="Pepin K.H."/>
            <person name="Mihindukulasuriya K.A."/>
            <person name="Fulton R."/>
            <person name="Fronick C."/>
            <person name="O'Laughlin M."/>
            <person name="Miner T."/>
            <person name="Herter B."/>
            <person name="Rosa B.A."/>
            <person name="Cordes M."/>
            <person name="Tomlinson C."/>
            <person name="Wollam A."/>
            <person name="Palsikar V.B."/>
            <person name="Mardis E.R."/>
            <person name="Wilson R.K."/>
        </authorList>
    </citation>
    <scope>NUCLEOTIDE SEQUENCE [LARGE SCALE GENOMIC DNA]</scope>
    <source>
        <strain evidence="2">DNF00729</strain>
    </source>
</reference>
<dbReference type="PATRIC" id="fig|755172.3.peg.410"/>
<evidence type="ECO:0008006" key="3">
    <source>
        <dbReference type="Google" id="ProtNLM"/>
    </source>
</evidence>
<name>A0A134AJ75_9FIRM</name>
<dbReference type="EMBL" id="LSDG01000013">
    <property type="protein sequence ID" value="KXB67767.1"/>
    <property type="molecule type" value="Genomic_DNA"/>
</dbReference>
<accession>A0A134AJ75</accession>
<keyword evidence="2" id="KW-1185">Reference proteome</keyword>
<gene>
    <name evidence="1" type="ORF">HMPREF1863_00429</name>
</gene>
<evidence type="ECO:0000313" key="1">
    <source>
        <dbReference type="EMBL" id="KXB67767.1"/>
    </source>
</evidence>
<organism evidence="1 2">
    <name type="scientific">Aedoeadaptatus coxii</name>
    <dbReference type="NCBI Taxonomy" id="755172"/>
    <lineage>
        <taxon>Bacteria</taxon>
        <taxon>Bacillati</taxon>
        <taxon>Bacillota</taxon>
        <taxon>Tissierellia</taxon>
        <taxon>Tissierellales</taxon>
        <taxon>Peptoniphilaceae</taxon>
        <taxon>Aedoeadaptatus</taxon>
    </lineage>
</organism>
<dbReference type="OrthoDB" id="1695955at2"/>
<comment type="caution">
    <text evidence="1">The sequence shown here is derived from an EMBL/GenBank/DDBJ whole genome shotgun (WGS) entry which is preliminary data.</text>
</comment>
<dbReference type="STRING" id="755172.HMPREF1863_00429"/>
<dbReference type="AlphaFoldDB" id="A0A134AJ75"/>
<sequence>MEKGLKLTQSHFIDIEGRYGFDQNALAGRWSRYHVDRSCGIAAMANLISYGRAQFVMSRGESFDLMDRILHYAPPRPWGIARPGILKTAVKAMNLPFSLDVLSGKVGSRKARPFIEKHLAHDRPVALLNTNHPHKAFRYHWVTITELLEEDGALMVRFSSWGRRYKLPYDLLLSDNTVYRALIALVPRKEQ</sequence>